<dbReference type="CDD" id="cd03362">
    <property type="entry name" value="TOPRIM_TopoIA_TopoIII"/>
    <property type="match status" value="1"/>
</dbReference>
<evidence type="ECO:0000256" key="9">
    <source>
        <dbReference type="ARBA" id="ARBA00023029"/>
    </source>
</evidence>
<evidence type="ECO:0000259" key="17">
    <source>
        <dbReference type="PROSITE" id="PS52039"/>
    </source>
</evidence>
<name>L0KXX3_METHD</name>
<dbReference type="Gene3D" id="3.30.65.10">
    <property type="entry name" value="Bacterial Topoisomerase I, domain 1"/>
    <property type="match status" value="1"/>
</dbReference>
<feature type="domain" description="Toprim" evidence="16">
    <location>
        <begin position="15"/>
        <end position="154"/>
    </location>
</feature>
<evidence type="ECO:0000256" key="10">
    <source>
        <dbReference type="ARBA" id="ARBA00023125"/>
    </source>
</evidence>
<dbReference type="PROSITE" id="PS50880">
    <property type="entry name" value="TOPRIM"/>
    <property type="match status" value="1"/>
</dbReference>
<dbReference type="PROSITE" id="PS52039">
    <property type="entry name" value="TOPO_IA_2"/>
    <property type="match status" value="1"/>
</dbReference>
<dbReference type="PANTHER" id="PTHR11390:SF21">
    <property type="entry name" value="DNA TOPOISOMERASE 3-ALPHA"/>
    <property type="match status" value="1"/>
</dbReference>
<dbReference type="InterPro" id="IPR013826">
    <property type="entry name" value="Topo_IA_cen_sub3"/>
</dbReference>
<dbReference type="Pfam" id="PF01751">
    <property type="entry name" value="Toprim"/>
    <property type="match status" value="1"/>
</dbReference>
<keyword evidence="9" id="KW-0799">Topoisomerase</keyword>
<evidence type="ECO:0000256" key="15">
    <source>
        <dbReference type="ARBA" id="ARBA00032877"/>
    </source>
</evidence>
<evidence type="ECO:0000256" key="3">
    <source>
        <dbReference type="ARBA" id="ARBA00009446"/>
    </source>
</evidence>
<dbReference type="EMBL" id="CP003362">
    <property type="protein sequence ID" value="AGB49971.1"/>
    <property type="molecule type" value="Genomic_DNA"/>
</dbReference>
<proteinExistence type="inferred from homology"/>
<keyword evidence="6" id="KW-0677">Repeat</keyword>
<dbReference type="InterPro" id="IPR003602">
    <property type="entry name" value="Topo_IA_DNA-bd_dom"/>
</dbReference>
<dbReference type="InterPro" id="IPR013824">
    <property type="entry name" value="Topo_IA_cen_sub1"/>
</dbReference>
<keyword evidence="19" id="KW-1185">Reference proteome</keyword>
<dbReference type="PRINTS" id="PR00417">
    <property type="entry name" value="PRTPISMRASEI"/>
</dbReference>
<evidence type="ECO:0000256" key="7">
    <source>
        <dbReference type="ARBA" id="ARBA00022771"/>
    </source>
</evidence>
<evidence type="ECO:0000256" key="4">
    <source>
        <dbReference type="ARBA" id="ARBA00012891"/>
    </source>
</evidence>
<dbReference type="GO" id="GO:0003677">
    <property type="term" value="F:DNA binding"/>
    <property type="evidence" value="ECO:0007669"/>
    <property type="project" value="UniProtKB-KW"/>
</dbReference>
<comment type="cofactor">
    <cofactor evidence="2">
        <name>Mg(2+)</name>
        <dbReference type="ChEBI" id="CHEBI:18420"/>
    </cofactor>
</comment>
<sequence length="791" mass="87993">MYRARFLQGAGYIMTVVVFTEKNKAASQIANILSGGKPDRKLVEGVPVYMFRRNGQEWQVMGLSGHIMGYDFPQELNNWRSVDPAILIDTRPIKTVTKKPFADAIISLAREADAIILACDFDREGENIGFEAKELASRVSRAPVKRARFSSLSDSEIIKAFDNPVEPDAAMAMSAEARQILDLKMGAAFTRYLTLAVRERARTKEILSIGPCQTPTCGFVYERDKAIKEFNPEDFWKIEALFHAKDMDFKGVHRAGNIKDKAKAAEIFDRIRAGKTGLVTKKSVTEIKTNAPYPLNTTEFLKRASKFLNISPESALEIAEQLYLNGFTSYPRTETNKYADDFDFKSKVIAFTSTEYRDHALAILSGGDIVVRNGIKDGHDHPPIHPIKAVAVKEVEKAVKTEGAGKIYDLIARHFLANLMPAALFEKTHLEITVEKELFDSSGSIMKNEGWMVVYPFETKNDKLLPDIKEQDEVKVKKLENIASKTTPPKHLTEAELLTLMDKHGIGTKATAPSHIETNKKRGYFETKGKTIVIQETGFILMDALSTSIPVVVKPEIRASIESLVQEVEDGSKDLEHAVAEGTELIKMMYSRLTESRDSIVSRLAGSINDGTATDDKKNYIGKCPDCGRVLRIISTEKGRFVGCTGYPQCRNSYPLPREGALSVLRSKNCKKGGAAVIKVGNKYCWAVGIGPCFACDLMKKCFPPEVVGPCPICDGEMCLVTTKDSRFLGCSNRCGRTQSLPQEGRLTVLERKCEVCGWKMIRIKEKDKEAIEKCVNRSCGKDQGKKRLST</sequence>
<keyword evidence="7" id="KW-0863">Zinc-finger</keyword>
<dbReference type="Gene3D" id="3.40.50.140">
    <property type="match status" value="1"/>
</dbReference>
<dbReference type="GO" id="GO:0006265">
    <property type="term" value="P:DNA topological change"/>
    <property type="evidence" value="ECO:0007669"/>
    <property type="project" value="InterPro"/>
</dbReference>
<keyword evidence="11 18" id="KW-0413">Isomerase</keyword>
<protein>
    <recommendedName>
        <fullName evidence="4">DNA topoisomerase</fullName>
        <ecNumber evidence="4">5.6.2.1</ecNumber>
    </recommendedName>
    <alternativeName>
        <fullName evidence="15">Omega-protein</fullName>
    </alternativeName>
    <alternativeName>
        <fullName evidence="14">Relaxing enzyme</fullName>
    </alternativeName>
    <alternativeName>
        <fullName evidence="12">Swivelase</fullName>
    </alternativeName>
    <alternativeName>
        <fullName evidence="13">Untwisting enzyme</fullName>
    </alternativeName>
</protein>
<dbReference type="Pfam" id="PF01396">
    <property type="entry name" value="Zn_ribbon_Top1"/>
    <property type="match status" value="2"/>
</dbReference>
<evidence type="ECO:0000256" key="8">
    <source>
        <dbReference type="ARBA" id="ARBA00022833"/>
    </source>
</evidence>
<evidence type="ECO:0000259" key="16">
    <source>
        <dbReference type="PROSITE" id="PS50880"/>
    </source>
</evidence>
<dbReference type="Gene3D" id="1.10.460.10">
    <property type="entry name" value="Topoisomerase I, domain 2"/>
    <property type="match status" value="1"/>
</dbReference>
<reference evidence="19" key="1">
    <citation type="submission" date="2012-02" db="EMBL/GenBank/DDBJ databases">
        <title>Complete sequence of chromosome of Methanomethylovorans hollandica DSM 15978.</title>
        <authorList>
            <person name="Lucas S."/>
            <person name="Copeland A."/>
            <person name="Lapidus A."/>
            <person name="Glavina del Rio T."/>
            <person name="Dalin E."/>
            <person name="Tice H."/>
            <person name="Bruce D."/>
            <person name="Goodwin L."/>
            <person name="Pitluck S."/>
            <person name="Peters L."/>
            <person name="Mikhailova N."/>
            <person name="Held B."/>
            <person name="Kyrpides N."/>
            <person name="Mavromatis K."/>
            <person name="Ivanova N."/>
            <person name="Brettin T."/>
            <person name="Detter J.C."/>
            <person name="Han C."/>
            <person name="Larimer F."/>
            <person name="Land M."/>
            <person name="Hauser L."/>
            <person name="Markowitz V."/>
            <person name="Cheng J.-F."/>
            <person name="Hugenholtz P."/>
            <person name="Woyke T."/>
            <person name="Wu D."/>
            <person name="Spring S."/>
            <person name="Schroeder M."/>
            <person name="Brambilla E."/>
            <person name="Klenk H.-P."/>
            <person name="Eisen J.A."/>
        </authorList>
    </citation>
    <scope>NUCLEOTIDE SEQUENCE [LARGE SCALE GENOMIC DNA]</scope>
    <source>
        <strain evidence="19">DSM 15978 / NBRC 107637 / DMS1</strain>
    </source>
</reference>
<keyword evidence="8" id="KW-0862">Zinc</keyword>
<evidence type="ECO:0000256" key="11">
    <source>
        <dbReference type="ARBA" id="ARBA00023235"/>
    </source>
</evidence>
<comment type="similarity">
    <text evidence="3">Belongs to the type IA topoisomerase family.</text>
</comment>
<dbReference type="Pfam" id="PF01131">
    <property type="entry name" value="Topoisom_bac"/>
    <property type="match status" value="1"/>
</dbReference>
<dbReference type="KEGG" id="mhz:Metho_1787"/>
<dbReference type="HOGENOM" id="CLU_002929_1_4_2"/>
<feature type="domain" description="Topo IA-type catalytic" evidence="17">
    <location>
        <begin position="168"/>
        <end position="590"/>
    </location>
</feature>
<evidence type="ECO:0000256" key="5">
    <source>
        <dbReference type="ARBA" id="ARBA00022723"/>
    </source>
</evidence>
<dbReference type="InterPro" id="IPR006171">
    <property type="entry name" value="TOPRIM_dom"/>
</dbReference>
<dbReference type="Gene3D" id="2.70.20.10">
    <property type="entry name" value="Topoisomerase I, domain 3"/>
    <property type="match status" value="1"/>
</dbReference>
<evidence type="ECO:0000313" key="19">
    <source>
        <dbReference type="Proteomes" id="UP000010866"/>
    </source>
</evidence>
<dbReference type="InterPro" id="IPR003601">
    <property type="entry name" value="Topo_IA_2"/>
</dbReference>
<dbReference type="InterPro" id="IPR023406">
    <property type="entry name" value="Topo_IA_AS"/>
</dbReference>
<dbReference type="AlphaFoldDB" id="L0KXX3"/>
<evidence type="ECO:0000256" key="14">
    <source>
        <dbReference type="ARBA" id="ARBA00032235"/>
    </source>
</evidence>
<dbReference type="FunFam" id="3.30.65.10:FF:000008">
    <property type="entry name" value="DNA topoisomerase I"/>
    <property type="match status" value="1"/>
</dbReference>
<dbReference type="SMART" id="SM00493">
    <property type="entry name" value="TOPRIM"/>
    <property type="match status" value="1"/>
</dbReference>
<dbReference type="PANTHER" id="PTHR11390">
    <property type="entry name" value="PROKARYOTIC DNA TOPOISOMERASE"/>
    <property type="match status" value="1"/>
</dbReference>
<dbReference type="InterPro" id="IPR013497">
    <property type="entry name" value="Topo_IA_cen"/>
</dbReference>
<dbReference type="InterPro" id="IPR023405">
    <property type="entry name" value="Topo_IA_core_domain"/>
</dbReference>
<dbReference type="SUPFAM" id="SSF57783">
    <property type="entry name" value="Zinc beta-ribbon"/>
    <property type="match status" value="1"/>
</dbReference>
<keyword evidence="10" id="KW-0238">DNA-binding</keyword>
<dbReference type="GO" id="GO:0006281">
    <property type="term" value="P:DNA repair"/>
    <property type="evidence" value="ECO:0007669"/>
    <property type="project" value="TreeGrafter"/>
</dbReference>
<dbReference type="PROSITE" id="PS00396">
    <property type="entry name" value="TOPO_IA_1"/>
    <property type="match status" value="1"/>
</dbReference>
<comment type="catalytic activity">
    <reaction evidence="1">
        <text>ATP-independent breakage of single-stranded DNA, followed by passage and rejoining.</text>
        <dbReference type="EC" id="5.6.2.1"/>
    </reaction>
</comment>
<dbReference type="InterPro" id="IPR013498">
    <property type="entry name" value="Topo_IA_Znf"/>
</dbReference>
<evidence type="ECO:0000256" key="2">
    <source>
        <dbReference type="ARBA" id="ARBA00001946"/>
    </source>
</evidence>
<dbReference type="STRING" id="867904.Metho_1787"/>
<dbReference type="GO" id="GO:0008270">
    <property type="term" value="F:zinc ion binding"/>
    <property type="evidence" value="ECO:0007669"/>
    <property type="project" value="UniProtKB-KW"/>
</dbReference>
<dbReference type="SUPFAM" id="SSF56712">
    <property type="entry name" value="Prokaryotic type I DNA topoisomerase"/>
    <property type="match status" value="1"/>
</dbReference>
<evidence type="ECO:0000256" key="1">
    <source>
        <dbReference type="ARBA" id="ARBA00000213"/>
    </source>
</evidence>
<gene>
    <name evidence="18" type="ordered locus">Metho_1787</name>
</gene>
<dbReference type="Proteomes" id="UP000010866">
    <property type="component" value="Chromosome"/>
</dbReference>
<keyword evidence="5" id="KW-0479">Metal-binding</keyword>
<dbReference type="FunFam" id="1.10.290.10:FF:000003">
    <property type="entry name" value="DNA topoisomerase"/>
    <property type="match status" value="1"/>
</dbReference>
<dbReference type="InterPro" id="IPR000380">
    <property type="entry name" value="Topo_IA"/>
</dbReference>
<evidence type="ECO:0000256" key="6">
    <source>
        <dbReference type="ARBA" id="ARBA00022737"/>
    </source>
</evidence>
<evidence type="ECO:0000313" key="18">
    <source>
        <dbReference type="EMBL" id="AGB49971.1"/>
    </source>
</evidence>
<accession>L0KXX3</accession>
<dbReference type="CDD" id="cd00186">
    <property type="entry name" value="TOP1Ac"/>
    <property type="match status" value="1"/>
</dbReference>
<dbReference type="InterPro" id="IPR034144">
    <property type="entry name" value="TOPRIM_TopoIII"/>
</dbReference>
<dbReference type="SMART" id="SM00437">
    <property type="entry name" value="TOP1Ac"/>
    <property type="match status" value="1"/>
</dbReference>
<evidence type="ECO:0000256" key="12">
    <source>
        <dbReference type="ARBA" id="ARBA00030003"/>
    </source>
</evidence>
<dbReference type="EC" id="5.6.2.1" evidence="4"/>
<dbReference type="GO" id="GO:0005694">
    <property type="term" value="C:chromosome"/>
    <property type="evidence" value="ECO:0007669"/>
    <property type="project" value="InterPro"/>
</dbReference>
<dbReference type="SMART" id="SM00436">
    <property type="entry name" value="TOP1Bc"/>
    <property type="match status" value="1"/>
</dbReference>
<dbReference type="GO" id="GO:0006310">
    <property type="term" value="P:DNA recombination"/>
    <property type="evidence" value="ECO:0007669"/>
    <property type="project" value="TreeGrafter"/>
</dbReference>
<organism evidence="18 19">
    <name type="scientific">Methanomethylovorans hollandica (strain DSM 15978 / NBRC 107637 / DMS1)</name>
    <dbReference type="NCBI Taxonomy" id="867904"/>
    <lineage>
        <taxon>Archaea</taxon>
        <taxon>Methanobacteriati</taxon>
        <taxon>Methanobacteriota</taxon>
        <taxon>Stenosarchaea group</taxon>
        <taxon>Methanomicrobia</taxon>
        <taxon>Methanosarcinales</taxon>
        <taxon>Methanosarcinaceae</taxon>
        <taxon>Methanomethylovorans</taxon>
    </lineage>
</organism>
<evidence type="ECO:0000256" key="13">
    <source>
        <dbReference type="ARBA" id="ARBA00031985"/>
    </source>
</evidence>
<dbReference type="GO" id="GO:0003917">
    <property type="term" value="F:DNA topoisomerase type I (single strand cut, ATP-independent) activity"/>
    <property type="evidence" value="ECO:0007669"/>
    <property type="project" value="UniProtKB-EC"/>
</dbReference>
<dbReference type="InterPro" id="IPR013825">
    <property type="entry name" value="Topo_IA_cen_sub2"/>
</dbReference>
<dbReference type="Gene3D" id="1.10.290.10">
    <property type="entry name" value="Topoisomerase I, domain 4"/>
    <property type="match status" value="1"/>
</dbReference>